<dbReference type="GO" id="GO:0005802">
    <property type="term" value="C:trans-Golgi network"/>
    <property type="evidence" value="ECO:0007669"/>
    <property type="project" value="TreeGrafter"/>
</dbReference>
<evidence type="ECO:0000256" key="9">
    <source>
        <dbReference type="ARBA" id="ARBA00023136"/>
    </source>
</evidence>
<keyword evidence="5 10" id="KW-0812">Transmembrane</keyword>
<evidence type="ECO:0000256" key="5">
    <source>
        <dbReference type="ARBA" id="ARBA00022692"/>
    </source>
</evidence>
<feature type="transmembrane region" description="Helical" evidence="10">
    <location>
        <begin position="66"/>
        <end position="88"/>
    </location>
</feature>
<dbReference type="InParanoid" id="A0A7R8Z265"/>
<evidence type="ECO:0000256" key="3">
    <source>
        <dbReference type="ARBA" id="ARBA00014516"/>
    </source>
</evidence>
<keyword evidence="9 10" id="KW-0472">Membrane</keyword>
<keyword evidence="4 10" id="KW-0813">Transport</keyword>
<comment type="function">
    <text evidence="10">Involved in protein trafficking.</text>
</comment>
<accession>A0A7R8Z265</accession>
<evidence type="ECO:0000256" key="8">
    <source>
        <dbReference type="ARBA" id="ARBA00023034"/>
    </source>
</evidence>
<evidence type="ECO:0000313" key="12">
    <source>
        <dbReference type="Proteomes" id="UP000594454"/>
    </source>
</evidence>
<dbReference type="GO" id="GO:0043001">
    <property type="term" value="P:Golgi to plasma membrane protein transport"/>
    <property type="evidence" value="ECO:0007669"/>
    <property type="project" value="TreeGrafter"/>
</dbReference>
<dbReference type="InterPro" id="IPR019185">
    <property type="entry name" value="Integral_membrane_SYS1-rel"/>
</dbReference>
<dbReference type="PANTHER" id="PTHR12952">
    <property type="entry name" value="SYS1"/>
    <property type="match status" value="1"/>
</dbReference>
<name>A0A7R8Z265_HERIL</name>
<sequence>MKGGTFRSTQWDPFLLTAQIIAMQSLLYVSLGIVMCFMEMIVGDGTNHTLNHLFQYHEIHVSDIEGRLVICAFIVNSLIGSFALWFIVKRTKMCLDFSCTFHFLHLVVCWWYNASFPSNFSWWFLNAICVALMCVGGEFLCLKTELKEIPVGYAALNQKADV</sequence>
<keyword evidence="8 10" id="KW-0333">Golgi apparatus</keyword>
<dbReference type="PIRSF" id="PIRSF031402">
    <property type="entry name" value="SYS1_homologue"/>
    <property type="match status" value="1"/>
</dbReference>
<evidence type="ECO:0000256" key="1">
    <source>
        <dbReference type="ARBA" id="ARBA00004653"/>
    </source>
</evidence>
<dbReference type="GO" id="GO:0034067">
    <property type="term" value="P:protein localization to Golgi apparatus"/>
    <property type="evidence" value="ECO:0007669"/>
    <property type="project" value="TreeGrafter"/>
</dbReference>
<proteinExistence type="inferred from homology"/>
<evidence type="ECO:0000256" key="7">
    <source>
        <dbReference type="ARBA" id="ARBA00022989"/>
    </source>
</evidence>
<evidence type="ECO:0000256" key="4">
    <source>
        <dbReference type="ARBA" id="ARBA00022448"/>
    </source>
</evidence>
<feature type="transmembrane region" description="Helical" evidence="10">
    <location>
        <begin position="120"/>
        <end position="142"/>
    </location>
</feature>
<comment type="similarity">
    <text evidence="2 10">Belongs to the SYS1 family.</text>
</comment>
<evidence type="ECO:0000313" key="11">
    <source>
        <dbReference type="EMBL" id="CAD7092673.1"/>
    </source>
</evidence>
<dbReference type="AlphaFoldDB" id="A0A7R8Z265"/>
<gene>
    <name evidence="11" type="ORF">HERILL_LOCUS15011</name>
</gene>
<keyword evidence="7 10" id="KW-1133">Transmembrane helix</keyword>
<dbReference type="GO" id="GO:0000139">
    <property type="term" value="C:Golgi membrane"/>
    <property type="evidence" value="ECO:0007669"/>
    <property type="project" value="UniProtKB-SubCell"/>
</dbReference>
<dbReference type="OrthoDB" id="542931at2759"/>
<dbReference type="Proteomes" id="UP000594454">
    <property type="component" value="Chromosome 6"/>
</dbReference>
<dbReference type="Pfam" id="PF09801">
    <property type="entry name" value="SYS1"/>
    <property type="match status" value="1"/>
</dbReference>
<protein>
    <recommendedName>
        <fullName evidence="3 10">Protein SYS1 homolog</fullName>
    </recommendedName>
</protein>
<dbReference type="GO" id="GO:0005829">
    <property type="term" value="C:cytosol"/>
    <property type="evidence" value="ECO:0007669"/>
    <property type="project" value="GOC"/>
</dbReference>
<keyword evidence="6 10" id="KW-0653">Protein transport</keyword>
<evidence type="ECO:0000256" key="6">
    <source>
        <dbReference type="ARBA" id="ARBA00022927"/>
    </source>
</evidence>
<dbReference type="PANTHER" id="PTHR12952:SF0">
    <property type="entry name" value="PROTEIN SYS1 HOMOLOG"/>
    <property type="match status" value="1"/>
</dbReference>
<evidence type="ECO:0000256" key="2">
    <source>
        <dbReference type="ARBA" id="ARBA00008160"/>
    </source>
</evidence>
<dbReference type="InterPro" id="IPR016973">
    <property type="entry name" value="Integral_membrane_SYS1"/>
</dbReference>
<feature type="transmembrane region" description="Helical" evidence="10">
    <location>
        <begin position="21"/>
        <end position="42"/>
    </location>
</feature>
<comment type="subcellular location">
    <subcellularLocation>
        <location evidence="1 10">Golgi apparatus membrane</location>
        <topology evidence="1 10">Multi-pass membrane protein</topology>
    </subcellularLocation>
</comment>
<evidence type="ECO:0000256" key="10">
    <source>
        <dbReference type="PIRNR" id="PIRNR031402"/>
    </source>
</evidence>
<dbReference type="EMBL" id="LR899014">
    <property type="protein sequence ID" value="CAD7092673.1"/>
    <property type="molecule type" value="Genomic_DNA"/>
</dbReference>
<organism evidence="11 12">
    <name type="scientific">Hermetia illucens</name>
    <name type="common">Black soldier fly</name>
    <dbReference type="NCBI Taxonomy" id="343691"/>
    <lineage>
        <taxon>Eukaryota</taxon>
        <taxon>Metazoa</taxon>
        <taxon>Ecdysozoa</taxon>
        <taxon>Arthropoda</taxon>
        <taxon>Hexapoda</taxon>
        <taxon>Insecta</taxon>
        <taxon>Pterygota</taxon>
        <taxon>Neoptera</taxon>
        <taxon>Endopterygota</taxon>
        <taxon>Diptera</taxon>
        <taxon>Brachycera</taxon>
        <taxon>Stratiomyomorpha</taxon>
        <taxon>Stratiomyidae</taxon>
        <taxon>Hermetiinae</taxon>
        <taxon>Hermetia</taxon>
    </lineage>
</organism>
<keyword evidence="12" id="KW-1185">Reference proteome</keyword>
<reference evidence="11 12" key="1">
    <citation type="submission" date="2020-11" db="EMBL/GenBank/DDBJ databases">
        <authorList>
            <person name="Wallbank WR R."/>
            <person name="Pardo Diaz C."/>
            <person name="Kozak K."/>
            <person name="Martin S."/>
            <person name="Jiggins C."/>
            <person name="Moest M."/>
            <person name="Warren A I."/>
            <person name="Generalovic N T."/>
            <person name="Byers J.R.P. K."/>
            <person name="Montejo-Kovacevich G."/>
            <person name="Yen C E."/>
        </authorList>
    </citation>
    <scope>NUCLEOTIDE SEQUENCE [LARGE SCALE GENOMIC DNA]</scope>
</reference>
<dbReference type="GO" id="GO:0006895">
    <property type="term" value="P:Golgi to endosome transport"/>
    <property type="evidence" value="ECO:0007669"/>
    <property type="project" value="TreeGrafter"/>
</dbReference>
<dbReference type="FunCoup" id="A0A7R8Z265">
    <property type="interactions" value="1341"/>
</dbReference>
<dbReference type="OMA" id="EYEMVGM"/>